<dbReference type="SUPFAM" id="SSF51182">
    <property type="entry name" value="RmlC-like cupins"/>
    <property type="match status" value="1"/>
</dbReference>
<evidence type="ECO:0000313" key="12">
    <source>
        <dbReference type="EMBL" id="OUS42296.1"/>
    </source>
</evidence>
<dbReference type="CDD" id="cd07011">
    <property type="entry name" value="cupin_PMI_type_I_N"/>
    <property type="match status" value="1"/>
</dbReference>
<dbReference type="GO" id="GO:0005975">
    <property type="term" value="P:carbohydrate metabolic process"/>
    <property type="evidence" value="ECO:0007669"/>
    <property type="project" value="InterPro"/>
</dbReference>
<evidence type="ECO:0000259" key="10">
    <source>
        <dbReference type="Pfam" id="PF20511"/>
    </source>
</evidence>
<dbReference type="PANTHER" id="PTHR10309">
    <property type="entry name" value="MANNOSE-6-PHOSPHATE ISOMERASE"/>
    <property type="match status" value="1"/>
</dbReference>
<dbReference type="InterPro" id="IPR046458">
    <property type="entry name" value="PMI_typeI_hel"/>
</dbReference>
<organism evidence="12">
    <name type="scientific">Ostreococcus tauri</name>
    <name type="common">Marine green alga</name>
    <dbReference type="NCBI Taxonomy" id="70448"/>
    <lineage>
        <taxon>Eukaryota</taxon>
        <taxon>Viridiplantae</taxon>
        <taxon>Chlorophyta</taxon>
        <taxon>Mamiellophyceae</taxon>
        <taxon>Mamiellales</taxon>
        <taxon>Bathycoccaceae</taxon>
        <taxon>Ostreococcus</taxon>
    </lineage>
</organism>
<dbReference type="UniPathway" id="UPA00126">
    <property type="reaction ID" value="UER00423"/>
</dbReference>
<evidence type="ECO:0000256" key="4">
    <source>
        <dbReference type="ARBA" id="ARBA00010772"/>
    </source>
</evidence>
<dbReference type="Gene3D" id="1.10.441.10">
    <property type="entry name" value="Phosphomannose Isomerase, domain 2"/>
    <property type="match status" value="1"/>
</dbReference>
<dbReference type="eggNOG" id="KOG2757">
    <property type="taxonomic scope" value="Eukaryota"/>
</dbReference>
<dbReference type="InterPro" id="IPR001250">
    <property type="entry name" value="Man6P_Isoase-1"/>
</dbReference>
<dbReference type="Gene3D" id="2.60.120.10">
    <property type="entry name" value="Jelly Rolls"/>
    <property type="match status" value="2"/>
</dbReference>
<dbReference type="InterPro" id="IPR016305">
    <property type="entry name" value="Mannose-6-P_Isomerase"/>
</dbReference>
<dbReference type="Pfam" id="PF20511">
    <property type="entry name" value="PMI_typeI_cat"/>
    <property type="match status" value="1"/>
</dbReference>
<evidence type="ECO:0000256" key="6">
    <source>
        <dbReference type="ARBA" id="ARBA00022723"/>
    </source>
</evidence>
<dbReference type="EMBL" id="KZ155839">
    <property type="protein sequence ID" value="OUS42296.1"/>
    <property type="molecule type" value="Genomic_DNA"/>
</dbReference>
<dbReference type="PANTHER" id="PTHR10309:SF0">
    <property type="entry name" value="MANNOSE-6-PHOSPHATE ISOMERASE"/>
    <property type="match status" value="1"/>
</dbReference>
<feature type="region of interest" description="Disordered" evidence="9">
    <location>
        <begin position="437"/>
        <end position="468"/>
    </location>
</feature>
<dbReference type="InterPro" id="IPR014710">
    <property type="entry name" value="RmlC-like_jellyroll"/>
</dbReference>
<feature type="domain" description="Phosphomannose isomerase type I catalytic" evidence="10">
    <location>
        <begin position="3"/>
        <end position="153"/>
    </location>
</feature>
<dbReference type="InterPro" id="IPR018050">
    <property type="entry name" value="Pmannose_isomerase-type1_CS"/>
</dbReference>
<evidence type="ECO:0000256" key="3">
    <source>
        <dbReference type="ARBA" id="ARBA00004666"/>
    </source>
</evidence>
<evidence type="ECO:0000259" key="11">
    <source>
        <dbReference type="Pfam" id="PF20512"/>
    </source>
</evidence>
<dbReference type="GO" id="GO:0005829">
    <property type="term" value="C:cytosol"/>
    <property type="evidence" value="ECO:0007669"/>
    <property type="project" value="TreeGrafter"/>
</dbReference>
<name>A0A1Y5HYD6_OSTTA</name>
<keyword evidence="6" id="KW-0479">Metal-binding</keyword>
<dbReference type="GO" id="GO:0004476">
    <property type="term" value="F:mannose-6-phosphate isomerase activity"/>
    <property type="evidence" value="ECO:0007669"/>
    <property type="project" value="UniProtKB-EC"/>
</dbReference>
<dbReference type="GO" id="GO:0008270">
    <property type="term" value="F:zinc ion binding"/>
    <property type="evidence" value="ECO:0007669"/>
    <property type="project" value="InterPro"/>
</dbReference>
<sequence length="497" mass="54480">MRELRCATQRYDWGIVGSGLCRALGAANAARNGANVDDAFMDGPHAELWIGTHPNGMSVLSDTGVDLRAHVAENQVQCLGARVIDRFGDGGRCDVPFLMKILSVAKALSVQAHPDKKLAKELHARDPKNYRDDNHKPEMALCVSERFEAMSGFASAREVWENARAHEELRRAASDEEAWSDLERALAAGKGDDDDEVKGAFKRVFTALMTAEKATVEHELALMRTRVAAKESRDAKESLFLRLCAQYPGDVGAFCAFVLNYVTITPGQAIVMAANEPHAYLSGDCVEVMATSDNVVRAGLTPKFRDVRVLCDMLTYTLGPPEILTGDVIDACTRRYVPPFEEFVLDVVACASGSTHVAAARDGPSVWIVHRGASLEPIDCASVDGGATTAKRYADRQLEIMRARRMNEREASVVVDAERAEELARFAAAERLGEPLREDERVLTSPGEGSHGAYSSEIERVQAGEEETWSARLERARRNVGEEELVPRRAPRARRGA</sequence>
<evidence type="ECO:0000256" key="1">
    <source>
        <dbReference type="ARBA" id="ARBA00000757"/>
    </source>
</evidence>
<evidence type="ECO:0000256" key="7">
    <source>
        <dbReference type="ARBA" id="ARBA00022833"/>
    </source>
</evidence>
<keyword evidence="7" id="KW-0862">Zinc</keyword>
<accession>A0A1Y5HYD6</accession>
<protein>
    <recommendedName>
        <fullName evidence="5">mannose-6-phosphate isomerase</fullName>
        <ecNumber evidence="5">5.3.1.8</ecNumber>
    </recommendedName>
</protein>
<dbReference type="InterPro" id="IPR046457">
    <property type="entry name" value="PMI_typeI_cat"/>
</dbReference>
<reference evidence="12" key="1">
    <citation type="submission" date="2017-04" db="EMBL/GenBank/DDBJ databases">
        <title>Population genomics of picophytoplankton unveils novel chromosome hypervariability.</title>
        <authorList>
            <consortium name="DOE Joint Genome Institute"/>
            <person name="Blanc-Mathieu R."/>
            <person name="Krasovec M."/>
            <person name="Hebrard M."/>
            <person name="Yau S."/>
            <person name="Desgranges E."/>
            <person name="Martin J."/>
            <person name="Schackwitz W."/>
            <person name="Kuo A."/>
            <person name="Salin G."/>
            <person name="Donnadieu C."/>
            <person name="Desdevises Y."/>
            <person name="Sanchez-Ferandin S."/>
            <person name="Moreau H."/>
            <person name="Rivals E."/>
            <person name="Grigoriev I.V."/>
            <person name="Grimsley N."/>
            <person name="Eyre-Walker A."/>
            <person name="Piganeau G."/>
        </authorList>
    </citation>
    <scope>NUCLEOTIDE SEQUENCE [LARGE SCALE GENOMIC DNA]</scope>
    <source>
        <strain evidence="12">RCC 1115</strain>
    </source>
</reference>
<gene>
    <name evidence="12" type="ORF">BE221DRAFT_202231</name>
</gene>
<evidence type="ECO:0000256" key="5">
    <source>
        <dbReference type="ARBA" id="ARBA00011956"/>
    </source>
</evidence>
<feature type="domain" description="Phosphomannose isomerase type I helical insertion" evidence="11">
    <location>
        <begin position="180"/>
        <end position="259"/>
    </location>
</feature>
<dbReference type="NCBIfam" id="TIGR00218">
    <property type="entry name" value="manA"/>
    <property type="match status" value="1"/>
</dbReference>
<dbReference type="Pfam" id="PF20512">
    <property type="entry name" value="PMI_typeI_hel"/>
    <property type="match status" value="1"/>
</dbReference>
<evidence type="ECO:0000256" key="8">
    <source>
        <dbReference type="ARBA" id="ARBA00023235"/>
    </source>
</evidence>
<proteinExistence type="inferred from homology"/>
<dbReference type="PRINTS" id="PR00714">
    <property type="entry name" value="MAN6PISMRASE"/>
</dbReference>
<evidence type="ECO:0000256" key="9">
    <source>
        <dbReference type="SAM" id="MobiDB-lite"/>
    </source>
</evidence>
<comment type="similarity">
    <text evidence="4">Belongs to the mannose-6-phosphate isomerase type 1 family.</text>
</comment>
<dbReference type="PROSITE" id="PS00965">
    <property type="entry name" value="PMI_I_1"/>
    <property type="match status" value="1"/>
</dbReference>
<evidence type="ECO:0000256" key="2">
    <source>
        <dbReference type="ARBA" id="ARBA00001947"/>
    </source>
</evidence>
<dbReference type="PROSITE" id="PS00966">
    <property type="entry name" value="PMI_I_2"/>
    <property type="match status" value="1"/>
</dbReference>
<comment type="pathway">
    <text evidence="3">Nucleotide-sugar biosynthesis; GDP-alpha-D-mannose biosynthesis; alpha-D-mannose 1-phosphate from D-fructose 6-phosphate: step 1/2.</text>
</comment>
<dbReference type="AlphaFoldDB" id="A0A1Y5HYD6"/>
<dbReference type="Proteomes" id="UP000195557">
    <property type="component" value="Unassembled WGS sequence"/>
</dbReference>
<dbReference type="GO" id="GO:0009298">
    <property type="term" value="P:GDP-mannose biosynthetic process"/>
    <property type="evidence" value="ECO:0007669"/>
    <property type="project" value="UniProtKB-UniPathway"/>
</dbReference>
<dbReference type="EC" id="5.3.1.8" evidence="5"/>
<dbReference type="InterPro" id="IPR011051">
    <property type="entry name" value="RmlC_Cupin_sf"/>
</dbReference>
<comment type="cofactor">
    <cofactor evidence="2">
        <name>Zn(2+)</name>
        <dbReference type="ChEBI" id="CHEBI:29105"/>
    </cofactor>
</comment>
<comment type="catalytic activity">
    <reaction evidence="1">
        <text>D-mannose 6-phosphate = D-fructose 6-phosphate</text>
        <dbReference type="Rhea" id="RHEA:12356"/>
        <dbReference type="ChEBI" id="CHEBI:58735"/>
        <dbReference type="ChEBI" id="CHEBI:61527"/>
        <dbReference type="EC" id="5.3.1.8"/>
    </reaction>
</comment>
<keyword evidence="8 12" id="KW-0413">Isomerase</keyword>